<name>G9WP56_9FIRM</name>
<dbReference type="PROSITE" id="PS50928">
    <property type="entry name" value="ABC_TM1"/>
    <property type="match status" value="1"/>
</dbReference>
<keyword evidence="3 8" id="KW-0813">Transport</keyword>
<dbReference type="PANTHER" id="PTHR42929:SF1">
    <property type="entry name" value="INNER MEMBRANE ABC TRANSPORTER PERMEASE PROTEIN YDCU-RELATED"/>
    <property type="match status" value="1"/>
</dbReference>
<evidence type="ECO:0000313" key="10">
    <source>
        <dbReference type="EMBL" id="EHL10139.1"/>
    </source>
</evidence>
<dbReference type="HOGENOM" id="CLU_016047_18_3_9"/>
<evidence type="ECO:0000256" key="8">
    <source>
        <dbReference type="RuleBase" id="RU363032"/>
    </source>
</evidence>
<dbReference type="AlphaFoldDB" id="G9WP56"/>
<gene>
    <name evidence="10" type="ORF">HMPREF9625_01139</name>
</gene>
<evidence type="ECO:0000256" key="2">
    <source>
        <dbReference type="ARBA" id="ARBA00007069"/>
    </source>
</evidence>
<dbReference type="GO" id="GO:0005886">
    <property type="term" value="C:plasma membrane"/>
    <property type="evidence" value="ECO:0007669"/>
    <property type="project" value="UniProtKB-SubCell"/>
</dbReference>
<keyword evidence="6 8" id="KW-1133">Transmembrane helix</keyword>
<proteinExistence type="inferred from homology"/>
<protein>
    <recommendedName>
        <fullName evidence="9">ABC transmembrane type-1 domain-containing protein</fullName>
    </recommendedName>
</protein>
<dbReference type="RefSeq" id="WP_009534995.1">
    <property type="nucleotide sequence ID" value="NZ_KE148312.1"/>
</dbReference>
<comment type="caution">
    <text evidence="10">The sequence shown here is derived from an EMBL/GenBank/DDBJ whole genome shotgun (WGS) entry which is preliminary data.</text>
</comment>
<dbReference type="STRING" id="796943.HMPREF9625_01139"/>
<dbReference type="EMBL" id="AFZC02000001">
    <property type="protein sequence ID" value="EHL10139.1"/>
    <property type="molecule type" value="Genomic_DNA"/>
</dbReference>
<feature type="transmembrane region" description="Helical" evidence="8">
    <location>
        <begin position="92"/>
        <end position="111"/>
    </location>
</feature>
<feature type="transmembrane region" description="Helical" evidence="8">
    <location>
        <begin position="240"/>
        <end position="261"/>
    </location>
</feature>
<feature type="transmembrane region" description="Helical" evidence="8">
    <location>
        <begin position="196"/>
        <end position="219"/>
    </location>
</feature>
<reference evidence="10" key="2">
    <citation type="submission" date="2013-03" db="EMBL/GenBank/DDBJ databases">
        <title>The Genome Sequence of Oribacterium sp. ACB1.</title>
        <authorList>
            <consortium name="The Broad Institute Genomics Platform"/>
            <consortium name="The Broad Institute Genome Sequencing Center for Infectious Disease"/>
            <person name="Earl A."/>
            <person name="Ward D."/>
            <person name="Feldgarden M."/>
            <person name="Gevers D."/>
            <person name="Sizova M."/>
            <person name="Hazen A."/>
            <person name="Epstein S."/>
            <person name="Walker B."/>
            <person name="Young S."/>
            <person name="Zeng Q."/>
            <person name="Gargeya S."/>
            <person name="Fitzgerald M."/>
            <person name="Haas B."/>
            <person name="Abouelleil A."/>
            <person name="Allen A.W."/>
            <person name="Alvarado L."/>
            <person name="Arachchi H.M."/>
            <person name="Berlin A.M."/>
            <person name="Chapman S.B."/>
            <person name="Gainer-Dewar J."/>
            <person name="Goldberg J."/>
            <person name="Griggs A."/>
            <person name="Gujja S."/>
            <person name="Hansen M."/>
            <person name="Howarth C."/>
            <person name="Imamovic A."/>
            <person name="Ireland A."/>
            <person name="Larimer J."/>
            <person name="McCowan C."/>
            <person name="Murphy C."/>
            <person name="Pearson M."/>
            <person name="Poon T.W."/>
            <person name="Priest M."/>
            <person name="Roberts A."/>
            <person name="Saif S."/>
            <person name="Shea T."/>
            <person name="Sisk P."/>
            <person name="Sykes S."/>
            <person name="Wortman J."/>
            <person name="Nusbaum C."/>
            <person name="Birren B."/>
        </authorList>
    </citation>
    <scope>NUCLEOTIDE SEQUENCE [LARGE SCALE GENOMIC DNA]</scope>
    <source>
        <strain evidence="10">ACB1</strain>
    </source>
</reference>
<feature type="transmembrane region" description="Helical" evidence="8">
    <location>
        <begin position="12"/>
        <end position="33"/>
    </location>
</feature>
<comment type="similarity">
    <text evidence="2">Belongs to the binding-protein-dependent transport system permease family. CysTW subfamily.</text>
</comment>
<dbReference type="PATRIC" id="fig|796943.3.peg.1572"/>
<dbReference type="InterPro" id="IPR035906">
    <property type="entry name" value="MetI-like_sf"/>
</dbReference>
<dbReference type="Pfam" id="PF00528">
    <property type="entry name" value="BPD_transp_1"/>
    <property type="match status" value="1"/>
</dbReference>
<keyword evidence="4" id="KW-1003">Cell membrane</keyword>
<dbReference type="GO" id="GO:0055085">
    <property type="term" value="P:transmembrane transport"/>
    <property type="evidence" value="ECO:0007669"/>
    <property type="project" value="InterPro"/>
</dbReference>
<reference evidence="10" key="1">
    <citation type="submission" date="2011-08" db="EMBL/GenBank/DDBJ databases">
        <authorList>
            <consortium name="The Broad Institute Genome Sequencing Platform"/>
            <person name="Earl A."/>
            <person name="Ward D."/>
            <person name="Feldgarden M."/>
            <person name="Gevers D."/>
            <person name="Sizova M."/>
            <person name="Hazen A."/>
            <person name="Epstein S."/>
            <person name="Young S.K."/>
            <person name="Zeng Q."/>
            <person name="Gargeya S."/>
            <person name="Fitzgerald M."/>
            <person name="Haas B."/>
            <person name="Abouelleil A."/>
            <person name="Alvarado L."/>
            <person name="Arachchi H.M."/>
            <person name="Berlin A."/>
            <person name="Brown A."/>
            <person name="Chapman S.B."/>
            <person name="Chen Z."/>
            <person name="Dunbar C."/>
            <person name="Freedman E."/>
            <person name="Gearin G."/>
            <person name="Gellesch M."/>
            <person name="Goldberg J."/>
            <person name="Griggs A."/>
            <person name="Gujja S."/>
            <person name="Heiman D."/>
            <person name="Howarth C."/>
            <person name="Larson L."/>
            <person name="Lui A."/>
            <person name="MacDonald P.J.P."/>
            <person name="Montmayeur A."/>
            <person name="Murphy C."/>
            <person name="Neiman D."/>
            <person name="Pearson M."/>
            <person name="Priest M."/>
            <person name="Roberts A."/>
            <person name="Saif S."/>
            <person name="Shea T."/>
            <person name="Shenoy N."/>
            <person name="Sisk P."/>
            <person name="Stolte C."/>
            <person name="Sykes S."/>
            <person name="Wortman J."/>
            <person name="Nusbaum C."/>
            <person name="Birren B."/>
        </authorList>
    </citation>
    <scope>NUCLEOTIDE SEQUENCE</scope>
    <source>
        <strain evidence="10">ACB1</strain>
    </source>
</reference>
<dbReference type="PANTHER" id="PTHR42929">
    <property type="entry name" value="INNER MEMBRANE ABC TRANSPORTER PERMEASE PROTEIN YDCU-RELATED-RELATED"/>
    <property type="match status" value="1"/>
</dbReference>
<feature type="domain" description="ABC transmembrane type-1" evidence="9">
    <location>
        <begin position="57"/>
        <end position="261"/>
    </location>
</feature>
<keyword evidence="5 8" id="KW-0812">Transmembrane</keyword>
<evidence type="ECO:0000256" key="5">
    <source>
        <dbReference type="ARBA" id="ARBA00022692"/>
    </source>
</evidence>
<evidence type="ECO:0000256" key="4">
    <source>
        <dbReference type="ARBA" id="ARBA00022475"/>
    </source>
</evidence>
<feature type="transmembrane region" description="Helical" evidence="8">
    <location>
        <begin position="141"/>
        <end position="161"/>
    </location>
</feature>
<sequence>MKNKENTLLATPYLVWMCGFIVIPLALVIYYAFTTKAGAFTLENVGQILLWENYKPLVLALLLSLASTVLCFVFAFPLALILRNKKIGKGSFVAFIFILPMWMNSLLRILAWQTLLERKGVLNEILLSLHLPRQNLINTPYAIILGMVYDFLPFMILPIYNTLSKIDDNTIDAAYDLGASFFTTLWKVILPLSVPGIVSGVTMVFVPALTTFAISNILGGGKIYLIGNVIEQEFTTNSNWNVGSGLSMILMLFIILSMAVLSRYDNGEGAMF</sequence>
<feature type="transmembrane region" description="Helical" evidence="8">
    <location>
        <begin position="57"/>
        <end position="80"/>
    </location>
</feature>
<dbReference type="CDD" id="cd06261">
    <property type="entry name" value="TM_PBP2"/>
    <property type="match status" value="1"/>
</dbReference>
<organism evidence="10 11">
    <name type="scientific">Oribacterium parvum ACB1</name>
    <dbReference type="NCBI Taxonomy" id="796943"/>
    <lineage>
        <taxon>Bacteria</taxon>
        <taxon>Bacillati</taxon>
        <taxon>Bacillota</taxon>
        <taxon>Clostridia</taxon>
        <taxon>Lachnospirales</taxon>
        <taxon>Lachnospiraceae</taxon>
        <taxon>Oribacterium</taxon>
    </lineage>
</organism>
<keyword evidence="11" id="KW-1185">Reference proteome</keyword>
<dbReference type="Gene3D" id="1.10.3720.10">
    <property type="entry name" value="MetI-like"/>
    <property type="match status" value="1"/>
</dbReference>
<evidence type="ECO:0000313" key="11">
    <source>
        <dbReference type="Proteomes" id="UP000018461"/>
    </source>
</evidence>
<dbReference type="SUPFAM" id="SSF161098">
    <property type="entry name" value="MetI-like"/>
    <property type="match status" value="1"/>
</dbReference>
<accession>G9WP56</accession>
<evidence type="ECO:0000259" key="9">
    <source>
        <dbReference type="PROSITE" id="PS50928"/>
    </source>
</evidence>
<evidence type="ECO:0000256" key="6">
    <source>
        <dbReference type="ARBA" id="ARBA00022989"/>
    </source>
</evidence>
<evidence type="ECO:0000256" key="7">
    <source>
        <dbReference type="ARBA" id="ARBA00023136"/>
    </source>
</evidence>
<evidence type="ECO:0000256" key="3">
    <source>
        <dbReference type="ARBA" id="ARBA00022448"/>
    </source>
</evidence>
<keyword evidence="7 8" id="KW-0472">Membrane</keyword>
<feature type="transmembrane region" description="Helical" evidence="8">
    <location>
        <begin position="173"/>
        <end position="190"/>
    </location>
</feature>
<comment type="subcellular location">
    <subcellularLocation>
        <location evidence="1 8">Cell membrane</location>
        <topology evidence="1 8">Multi-pass membrane protein</topology>
    </subcellularLocation>
</comment>
<evidence type="ECO:0000256" key="1">
    <source>
        <dbReference type="ARBA" id="ARBA00004651"/>
    </source>
</evidence>
<dbReference type="InterPro" id="IPR000515">
    <property type="entry name" value="MetI-like"/>
</dbReference>
<dbReference type="Proteomes" id="UP000018461">
    <property type="component" value="Unassembled WGS sequence"/>
</dbReference>